<name>A0AAN1WLC7_9GAMM</name>
<dbReference type="SMART" id="SM00421">
    <property type="entry name" value="HTH_LUXR"/>
    <property type="match status" value="1"/>
</dbReference>
<evidence type="ECO:0000313" key="6">
    <source>
        <dbReference type="EMBL" id="BCD99712.1"/>
    </source>
</evidence>
<proteinExistence type="predicted"/>
<dbReference type="InterPro" id="IPR016032">
    <property type="entry name" value="Sig_transdc_resp-reg_C-effctor"/>
</dbReference>
<dbReference type="GO" id="GO:0006355">
    <property type="term" value="P:regulation of DNA-templated transcription"/>
    <property type="evidence" value="ECO:0007669"/>
    <property type="project" value="InterPro"/>
</dbReference>
<evidence type="ECO:0000313" key="7">
    <source>
        <dbReference type="Proteomes" id="UP001320119"/>
    </source>
</evidence>
<dbReference type="AlphaFoldDB" id="A0AAN1WLC7"/>
<keyword evidence="7" id="KW-1185">Reference proteome</keyword>
<dbReference type="PRINTS" id="PR00038">
    <property type="entry name" value="HTHLUXR"/>
</dbReference>
<dbReference type="RefSeq" id="WP_236984972.1">
    <property type="nucleotide sequence ID" value="NZ_AP023086.1"/>
</dbReference>
<evidence type="ECO:0000259" key="4">
    <source>
        <dbReference type="PROSITE" id="PS50043"/>
    </source>
</evidence>
<dbReference type="InterPro" id="IPR001789">
    <property type="entry name" value="Sig_transdc_resp-reg_receiver"/>
</dbReference>
<dbReference type="Gene3D" id="3.40.50.2300">
    <property type="match status" value="1"/>
</dbReference>
<accession>A0AAN1WLC7</accession>
<dbReference type="Proteomes" id="UP001320119">
    <property type="component" value="Chromosome"/>
</dbReference>
<feature type="domain" description="Response regulatory" evidence="5">
    <location>
        <begin position="8"/>
        <end position="124"/>
    </location>
</feature>
<dbReference type="GO" id="GO:0003677">
    <property type="term" value="F:DNA binding"/>
    <property type="evidence" value="ECO:0007669"/>
    <property type="project" value="UniProtKB-KW"/>
</dbReference>
<reference evidence="6 7" key="1">
    <citation type="journal article" date="2022" name="IScience">
        <title>An ultrasensitive nanofiber-based assay for enzymatic hydrolysis and deep-sea microbial degradation of cellulose.</title>
        <authorList>
            <person name="Tsudome M."/>
            <person name="Tachioka M."/>
            <person name="Miyazaki M."/>
            <person name="Uchimura K."/>
            <person name="Tsuda M."/>
            <person name="Takaki Y."/>
            <person name="Deguchi S."/>
        </authorList>
    </citation>
    <scope>NUCLEOTIDE SEQUENCE [LARGE SCALE GENOMIC DNA]</scope>
    <source>
        <strain evidence="6 7">GE09</strain>
    </source>
</reference>
<keyword evidence="2" id="KW-0238">DNA-binding</keyword>
<evidence type="ECO:0000256" key="1">
    <source>
        <dbReference type="ARBA" id="ARBA00022553"/>
    </source>
</evidence>
<dbReference type="InterPro" id="IPR051015">
    <property type="entry name" value="EvgA-like"/>
</dbReference>
<dbReference type="InterPro" id="IPR058245">
    <property type="entry name" value="NreC/VraR/RcsB-like_REC"/>
</dbReference>
<gene>
    <name evidence="6" type="ORF">MARGE09_P3914</name>
</gene>
<dbReference type="PROSITE" id="PS50110">
    <property type="entry name" value="RESPONSE_REGULATORY"/>
    <property type="match status" value="1"/>
</dbReference>
<dbReference type="Pfam" id="PF00196">
    <property type="entry name" value="GerE"/>
    <property type="match status" value="1"/>
</dbReference>
<evidence type="ECO:0000256" key="2">
    <source>
        <dbReference type="ARBA" id="ARBA00023125"/>
    </source>
</evidence>
<dbReference type="PANTHER" id="PTHR45566">
    <property type="entry name" value="HTH-TYPE TRANSCRIPTIONAL REGULATOR YHJB-RELATED"/>
    <property type="match status" value="1"/>
</dbReference>
<dbReference type="PROSITE" id="PS50043">
    <property type="entry name" value="HTH_LUXR_2"/>
    <property type="match status" value="1"/>
</dbReference>
<evidence type="ECO:0000256" key="3">
    <source>
        <dbReference type="PROSITE-ProRule" id="PRU00169"/>
    </source>
</evidence>
<organism evidence="6 7">
    <name type="scientific">Marinagarivorans cellulosilyticus</name>
    <dbReference type="NCBI Taxonomy" id="2721545"/>
    <lineage>
        <taxon>Bacteria</taxon>
        <taxon>Pseudomonadati</taxon>
        <taxon>Pseudomonadota</taxon>
        <taxon>Gammaproteobacteria</taxon>
        <taxon>Cellvibrionales</taxon>
        <taxon>Cellvibrionaceae</taxon>
        <taxon>Marinagarivorans</taxon>
    </lineage>
</organism>
<dbReference type="EMBL" id="AP023086">
    <property type="protein sequence ID" value="BCD99712.1"/>
    <property type="molecule type" value="Genomic_DNA"/>
</dbReference>
<keyword evidence="1 3" id="KW-0597">Phosphoprotein</keyword>
<dbReference type="SUPFAM" id="SSF46894">
    <property type="entry name" value="C-terminal effector domain of the bipartite response regulators"/>
    <property type="match status" value="1"/>
</dbReference>
<feature type="modified residue" description="4-aspartylphosphate" evidence="3">
    <location>
        <position position="59"/>
    </location>
</feature>
<evidence type="ECO:0000259" key="5">
    <source>
        <dbReference type="PROSITE" id="PS50110"/>
    </source>
</evidence>
<dbReference type="Pfam" id="PF00072">
    <property type="entry name" value="Response_reg"/>
    <property type="match status" value="1"/>
</dbReference>
<feature type="domain" description="HTH luxR-type" evidence="4">
    <location>
        <begin position="138"/>
        <end position="203"/>
    </location>
</feature>
<dbReference type="PANTHER" id="PTHR45566:SF2">
    <property type="entry name" value="NARL SUBFAMILY"/>
    <property type="match status" value="1"/>
</dbReference>
<dbReference type="CDD" id="cd17535">
    <property type="entry name" value="REC_NarL-like"/>
    <property type="match status" value="1"/>
</dbReference>
<dbReference type="CDD" id="cd06170">
    <property type="entry name" value="LuxR_C_like"/>
    <property type="match status" value="1"/>
</dbReference>
<dbReference type="InterPro" id="IPR011006">
    <property type="entry name" value="CheY-like_superfamily"/>
</dbReference>
<dbReference type="GO" id="GO:0000160">
    <property type="term" value="P:phosphorelay signal transduction system"/>
    <property type="evidence" value="ECO:0007669"/>
    <property type="project" value="InterPro"/>
</dbReference>
<protein>
    <submittedName>
        <fullName evidence="6">Two-component system, NarL family, invasion response regulator UvrY</fullName>
    </submittedName>
</protein>
<dbReference type="KEGG" id="marq:MARGE09_P3914"/>
<dbReference type="SMART" id="SM00448">
    <property type="entry name" value="REC"/>
    <property type="match status" value="1"/>
</dbReference>
<sequence length="211" mass="23657">MTKTYLTRILLVDDHALFRSSLSMLLEHSLNCQVVKACDSLSSVKADVDALKPDIVLMDYHMPNGDALAIGQRLKQRTPSLKLIYLTGTQSGIVLNQLVQSKADGVLHKEITPEELSDALSLVSNGQRAISQHIKDKLPPEQSHFTEREFQLFRLLVQGANTKQIAEQLSISPRTAEKHRENLFKKANVQNMAQLIELGYKWQILDIEAGT</sequence>
<dbReference type="SUPFAM" id="SSF52172">
    <property type="entry name" value="CheY-like"/>
    <property type="match status" value="1"/>
</dbReference>
<dbReference type="InterPro" id="IPR000792">
    <property type="entry name" value="Tscrpt_reg_LuxR_C"/>
</dbReference>